<sequence>MLRSTLSSLWAWLARRLSDPLAILAFILAFAASGGATFLLLSNWALLGLIFALAGVPVLFGLMSLVPRIGGALSLGGNVGGAAVLAVLFMS</sequence>
<evidence type="ECO:0000313" key="2">
    <source>
        <dbReference type="Proteomes" id="UP000616151"/>
    </source>
</evidence>
<reference evidence="1" key="1">
    <citation type="submission" date="2021-01" db="EMBL/GenBank/DDBJ databases">
        <authorList>
            <person name="Sun Q."/>
        </authorList>
    </citation>
    <scope>NUCLEOTIDE SEQUENCE</scope>
    <source>
        <strain evidence="1">YIM B02566</strain>
    </source>
</reference>
<organism evidence="1 2">
    <name type="scientific">Taklimakanibacter albus</name>
    <dbReference type="NCBI Taxonomy" id="2800327"/>
    <lineage>
        <taxon>Bacteria</taxon>
        <taxon>Pseudomonadati</taxon>
        <taxon>Pseudomonadota</taxon>
        <taxon>Alphaproteobacteria</taxon>
        <taxon>Hyphomicrobiales</taxon>
        <taxon>Aestuariivirgaceae</taxon>
        <taxon>Taklimakanibacter</taxon>
    </lineage>
</organism>
<dbReference type="Proteomes" id="UP000616151">
    <property type="component" value="Unassembled WGS sequence"/>
</dbReference>
<keyword evidence="2" id="KW-1185">Reference proteome</keyword>
<protein>
    <submittedName>
        <fullName evidence="1">Uncharacterized protein</fullName>
    </submittedName>
</protein>
<proteinExistence type="predicted"/>
<comment type="caution">
    <text evidence="1">The sequence shown here is derived from an EMBL/GenBank/DDBJ whole genome shotgun (WGS) entry which is preliminary data.</text>
</comment>
<name>A0ACC5R784_9HYPH</name>
<dbReference type="EMBL" id="JAENHL010000007">
    <property type="protein sequence ID" value="MBK1868531.1"/>
    <property type="molecule type" value="Genomic_DNA"/>
</dbReference>
<evidence type="ECO:0000313" key="1">
    <source>
        <dbReference type="EMBL" id="MBK1868531.1"/>
    </source>
</evidence>
<gene>
    <name evidence="1" type="ORF">JHL16_19405</name>
</gene>
<accession>A0ACC5R784</accession>